<keyword evidence="2" id="KW-1185">Reference proteome</keyword>
<organism evidence="1 2">
    <name type="scientific">Amphibiibacter pelophylacis</name>
    <dbReference type="NCBI Taxonomy" id="1799477"/>
    <lineage>
        <taxon>Bacteria</taxon>
        <taxon>Pseudomonadati</taxon>
        <taxon>Pseudomonadota</taxon>
        <taxon>Betaproteobacteria</taxon>
        <taxon>Burkholderiales</taxon>
        <taxon>Sphaerotilaceae</taxon>
        <taxon>Amphibiibacter</taxon>
    </lineage>
</organism>
<accession>A0ACC6P238</accession>
<proteinExistence type="predicted"/>
<sequence length="180" mass="20537">MKKNFTDLSARQDQEIDGWQDVKVLSREEVRAITQQQPKFSFAAVVVWQVIFSLLLVLFMGWRASSLRDPAVVAAAYGSACIWLPQLLQNWGMRRHRLALEVGVLVNHAGLALVHVYTWEMVKVGLTLVMLALAPVLMSPVRWLPLVLGFVLCLKLGWWMALMLHVQRSRRFRSTSQVVN</sequence>
<gene>
    <name evidence="1" type="ORF">RV045_07440</name>
</gene>
<comment type="caution">
    <text evidence="1">The sequence shown here is derived from an EMBL/GenBank/DDBJ whole genome shotgun (WGS) entry which is preliminary data.</text>
</comment>
<reference evidence="1" key="1">
    <citation type="submission" date="2023-10" db="EMBL/GenBank/DDBJ databases">
        <title>Amphibacter perezi, gen. nov., sp. nov. a novel taxa of the family Comamonadaceae, class Betaproteobacteria isolated from the skin microbiota of Pelophylax perezi from different populations.</title>
        <authorList>
            <person name="Costa S."/>
            <person name="Proenca D.N."/>
            <person name="Lopes I."/>
            <person name="Morais P.V."/>
        </authorList>
    </citation>
    <scope>NUCLEOTIDE SEQUENCE</scope>
    <source>
        <strain evidence="1">SL12-8</strain>
    </source>
</reference>
<dbReference type="EMBL" id="JAWDIE010000009">
    <property type="protein sequence ID" value="MEJ7138262.1"/>
    <property type="molecule type" value="Genomic_DNA"/>
</dbReference>
<protein>
    <submittedName>
        <fullName evidence="1">ATP synthase subunit I</fullName>
    </submittedName>
</protein>
<dbReference type="Proteomes" id="UP001364695">
    <property type="component" value="Unassembled WGS sequence"/>
</dbReference>
<name>A0ACC6P238_9BURK</name>
<evidence type="ECO:0000313" key="2">
    <source>
        <dbReference type="Proteomes" id="UP001364695"/>
    </source>
</evidence>
<evidence type="ECO:0000313" key="1">
    <source>
        <dbReference type="EMBL" id="MEJ7138262.1"/>
    </source>
</evidence>